<accession>A0A6J4Q812</accession>
<keyword evidence="2" id="KW-0812">Transmembrane</keyword>
<dbReference type="EMBL" id="CADCUY010000541">
    <property type="protein sequence ID" value="CAA9433038.1"/>
    <property type="molecule type" value="Genomic_DNA"/>
</dbReference>
<name>A0A6J4Q812_9ACTN</name>
<sequence length="153" mass="16375">MLIKVVLMVGIGAVALLLLRGYSGARHQAIRRLMLLGFTVLAGASLLAPQLWTAAAELLGVGRGTDLLLYLTIVAFLGYVATSYLRFRDLQLQMTALSRRLALDEAPTARPQLHVVPVDVAAAVGGQRTSPEGPARRRPARTAEAPARAHSRS</sequence>
<evidence type="ECO:0008006" key="4">
    <source>
        <dbReference type="Google" id="ProtNLM"/>
    </source>
</evidence>
<protein>
    <recommendedName>
        <fullName evidence="4">DUF2304 domain-containing protein</fullName>
    </recommendedName>
</protein>
<evidence type="ECO:0000313" key="3">
    <source>
        <dbReference type="EMBL" id="CAA9433038.1"/>
    </source>
</evidence>
<reference evidence="3" key="1">
    <citation type="submission" date="2020-02" db="EMBL/GenBank/DDBJ databases">
        <authorList>
            <person name="Meier V. D."/>
        </authorList>
    </citation>
    <scope>NUCLEOTIDE SEQUENCE</scope>
    <source>
        <strain evidence="3">AVDCRST_MAG35</strain>
    </source>
</reference>
<organism evidence="3">
    <name type="scientific">uncultured Quadrisphaera sp</name>
    <dbReference type="NCBI Taxonomy" id="904978"/>
    <lineage>
        <taxon>Bacteria</taxon>
        <taxon>Bacillati</taxon>
        <taxon>Actinomycetota</taxon>
        <taxon>Actinomycetes</taxon>
        <taxon>Kineosporiales</taxon>
        <taxon>Kineosporiaceae</taxon>
        <taxon>Quadrisphaera</taxon>
        <taxon>environmental samples</taxon>
    </lineage>
</organism>
<dbReference type="Pfam" id="PF10066">
    <property type="entry name" value="DUF2304"/>
    <property type="match status" value="1"/>
</dbReference>
<evidence type="ECO:0000256" key="1">
    <source>
        <dbReference type="SAM" id="MobiDB-lite"/>
    </source>
</evidence>
<keyword evidence="2" id="KW-0472">Membrane</keyword>
<evidence type="ECO:0000256" key="2">
    <source>
        <dbReference type="SAM" id="Phobius"/>
    </source>
</evidence>
<feature type="region of interest" description="Disordered" evidence="1">
    <location>
        <begin position="124"/>
        <end position="153"/>
    </location>
</feature>
<proteinExistence type="predicted"/>
<gene>
    <name evidence="3" type="ORF">AVDCRST_MAG35-2727</name>
</gene>
<feature type="transmembrane region" description="Helical" evidence="2">
    <location>
        <begin position="67"/>
        <end position="87"/>
    </location>
</feature>
<feature type="transmembrane region" description="Helical" evidence="2">
    <location>
        <begin position="35"/>
        <end position="55"/>
    </location>
</feature>
<feature type="compositionally biased region" description="Low complexity" evidence="1">
    <location>
        <begin position="142"/>
        <end position="153"/>
    </location>
</feature>
<feature type="transmembrane region" description="Helical" evidence="2">
    <location>
        <begin position="6"/>
        <end position="23"/>
    </location>
</feature>
<keyword evidence="2" id="KW-1133">Transmembrane helix</keyword>
<dbReference type="AlphaFoldDB" id="A0A6J4Q812"/>
<dbReference type="InterPro" id="IPR019277">
    <property type="entry name" value="DUF2304"/>
</dbReference>